<comment type="similarity">
    <text evidence="2">Belongs to the GtrA family.</text>
</comment>
<feature type="transmembrane region" description="Helical" evidence="6">
    <location>
        <begin position="100"/>
        <end position="122"/>
    </location>
</feature>
<dbReference type="Pfam" id="PF04138">
    <property type="entry name" value="GtrA_DPMS_TM"/>
    <property type="match status" value="1"/>
</dbReference>
<keyword evidence="4 6" id="KW-1133">Transmembrane helix</keyword>
<dbReference type="AlphaFoldDB" id="A0A6L8W662"/>
<keyword evidence="5 6" id="KW-0472">Membrane</keyword>
<proteinExistence type="inferred from homology"/>
<feature type="transmembrane region" description="Helical" evidence="6">
    <location>
        <begin position="40"/>
        <end position="58"/>
    </location>
</feature>
<sequence>MRSRIATLWGKGWRFVVTGVLSNVLFYCLFLILLWLTVPYQIALTVTYIAGMIFGYLVNKHWSWKDQSPVLRSAATYVVIYGVVYVCHLGFVSYLVEIQAFTPAIAALTSFICLTIPLFMLLDKLVYRKPRTIH</sequence>
<organism evidence="8 9">
    <name type="scientific">Sneathiella litorea</name>
    <dbReference type="NCBI Taxonomy" id="2606216"/>
    <lineage>
        <taxon>Bacteria</taxon>
        <taxon>Pseudomonadati</taxon>
        <taxon>Pseudomonadota</taxon>
        <taxon>Alphaproteobacteria</taxon>
        <taxon>Sneathiellales</taxon>
        <taxon>Sneathiellaceae</taxon>
        <taxon>Sneathiella</taxon>
    </lineage>
</organism>
<name>A0A6L8W662_9PROT</name>
<evidence type="ECO:0000313" key="8">
    <source>
        <dbReference type="EMBL" id="MZR30635.1"/>
    </source>
</evidence>
<protein>
    <recommendedName>
        <fullName evidence="7">GtrA/DPMS transmembrane domain-containing protein</fullName>
    </recommendedName>
</protein>
<comment type="subcellular location">
    <subcellularLocation>
        <location evidence="1">Membrane</location>
        <topology evidence="1">Multi-pass membrane protein</topology>
    </subcellularLocation>
</comment>
<keyword evidence="3 6" id="KW-0812">Transmembrane</keyword>
<evidence type="ECO:0000256" key="3">
    <source>
        <dbReference type="ARBA" id="ARBA00022692"/>
    </source>
</evidence>
<dbReference type="EMBL" id="WTUW01000002">
    <property type="protein sequence ID" value="MZR30635.1"/>
    <property type="molecule type" value="Genomic_DNA"/>
</dbReference>
<gene>
    <name evidence="8" type="ORF">GQE98_08310</name>
</gene>
<dbReference type="InterPro" id="IPR007267">
    <property type="entry name" value="GtrA_DPMS_TM"/>
</dbReference>
<feature type="transmembrane region" description="Helical" evidence="6">
    <location>
        <begin position="12"/>
        <end position="34"/>
    </location>
</feature>
<evidence type="ECO:0000256" key="5">
    <source>
        <dbReference type="ARBA" id="ARBA00023136"/>
    </source>
</evidence>
<evidence type="ECO:0000256" key="1">
    <source>
        <dbReference type="ARBA" id="ARBA00004141"/>
    </source>
</evidence>
<reference evidence="8 9" key="1">
    <citation type="submission" date="2019-12" db="EMBL/GenBank/DDBJ databases">
        <title>Snethiella sp. nov. sp. isolated from sea sand.</title>
        <authorList>
            <person name="Kim J."/>
            <person name="Jeong S.E."/>
            <person name="Jung H.S."/>
            <person name="Jeon C.O."/>
        </authorList>
    </citation>
    <scope>NUCLEOTIDE SEQUENCE [LARGE SCALE GENOMIC DNA]</scope>
    <source>
        <strain evidence="8 9">DP05</strain>
    </source>
</reference>
<dbReference type="PANTHER" id="PTHR38459">
    <property type="entry name" value="PROPHAGE BACTOPRENOL-LINKED GLUCOSE TRANSLOCASE HOMOLOG"/>
    <property type="match status" value="1"/>
</dbReference>
<evidence type="ECO:0000256" key="4">
    <source>
        <dbReference type="ARBA" id="ARBA00022989"/>
    </source>
</evidence>
<evidence type="ECO:0000259" key="7">
    <source>
        <dbReference type="Pfam" id="PF04138"/>
    </source>
</evidence>
<comment type="caution">
    <text evidence="8">The sequence shown here is derived from an EMBL/GenBank/DDBJ whole genome shotgun (WGS) entry which is preliminary data.</text>
</comment>
<keyword evidence="9" id="KW-1185">Reference proteome</keyword>
<evidence type="ECO:0000313" key="9">
    <source>
        <dbReference type="Proteomes" id="UP000476030"/>
    </source>
</evidence>
<feature type="transmembrane region" description="Helical" evidence="6">
    <location>
        <begin position="70"/>
        <end position="94"/>
    </location>
</feature>
<dbReference type="Proteomes" id="UP000476030">
    <property type="component" value="Unassembled WGS sequence"/>
</dbReference>
<feature type="domain" description="GtrA/DPMS transmembrane" evidence="7">
    <location>
        <begin position="14"/>
        <end position="126"/>
    </location>
</feature>
<dbReference type="InterPro" id="IPR051401">
    <property type="entry name" value="GtrA_CellWall_Glycosyl"/>
</dbReference>
<dbReference type="PANTHER" id="PTHR38459:SF1">
    <property type="entry name" value="PROPHAGE BACTOPRENOL-LINKED GLUCOSE TRANSLOCASE HOMOLOG"/>
    <property type="match status" value="1"/>
</dbReference>
<dbReference type="RefSeq" id="WP_161315198.1">
    <property type="nucleotide sequence ID" value="NZ_WTUW01000002.1"/>
</dbReference>
<evidence type="ECO:0000256" key="6">
    <source>
        <dbReference type="SAM" id="Phobius"/>
    </source>
</evidence>
<dbReference type="GO" id="GO:0005886">
    <property type="term" value="C:plasma membrane"/>
    <property type="evidence" value="ECO:0007669"/>
    <property type="project" value="TreeGrafter"/>
</dbReference>
<dbReference type="GO" id="GO:0000271">
    <property type="term" value="P:polysaccharide biosynthetic process"/>
    <property type="evidence" value="ECO:0007669"/>
    <property type="project" value="InterPro"/>
</dbReference>
<evidence type="ECO:0000256" key="2">
    <source>
        <dbReference type="ARBA" id="ARBA00009399"/>
    </source>
</evidence>
<accession>A0A6L8W662</accession>